<dbReference type="EMBL" id="PXOH01000016">
    <property type="protein sequence ID" value="PSF35977.1"/>
    <property type="molecule type" value="Genomic_DNA"/>
</dbReference>
<dbReference type="Proteomes" id="UP000239001">
    <property type="component" value="Unassembled WGS sequence"/>
</dbReference>
<reference evidence="1 2" key="2">
    <citation type="submission" date="2018-03" db="EMBL/GenBank/DDBJ databases">
        <authorList>
            <person name="Keele B.F."/>
        </authorList>
    </citation>
    <scope>NUCLEOTIDE SEQUENCE [LARGE SCALE GENOMIC DNA]</scope>
    <source>
        <strain evidence="1 2">CCALA 016</strain>
    </source>
</reference>
<protein>
    <submittedName>
        <fullName evidence="1">Uncharacterized protein</fullName>
    </submittedName>
</protein>
<evidence type="ECO:0000313" key="2">
    <source>
        <dbReference type="Proteomes" id="UP000239001"/>
    </source>
</evidence>
<accession>A0A2T1LVU8</accession>
<dbReference type="RefSeq" id="WP_106457624.1">
    <property type="nucleotide sequence ID" value="NZ_PXOH01000016.1"/>
</dbReference>
<sequence>MTNQIAHQKLPFILKDSVSQQSVRGKVAHINNGLEIYFDGYGNYSCEPTSGSTILIEVFEQSLRVIIWGDIQQEDPTHVIELDGAREALRVKINEYN</sequence>
<reference evidence="1 2" key="1">
    <citation type="submission" date="2018-03" db="EMBL/GenBank/DDBJ databases">
        <title>The ancient ancestry and fast evolution of plastids.</title>
        <authorList>
            <person name="Moore K.R."/>
            <person name="Magnabosco C."/>
            <person name="Momper L."/>
            <person name="Gold D.A."/>
            <person name="Bosak T."/>
            <person name="Fournier G.P."/>
        </authorList>
    </citation>
    <scope>NUCLEOTIDE SEQUENCE [LARGE SCALE GENOMIC DNA]</scope>
    <source>
        <strain evidence="1 2">CCALA 016</strain>
    </source>
</reference>
<comment type="caution">
    <text evidence="1">The sequence shown here is derived from an EMBL/GenBank/DDBJ whole genome shotgun (WGS) entry which is preliminary data.</text>
</comment>
<organism evidence="1 2">
    <name type="scientific">Aphanothece hegewaldii CCALA 016</name>
    <dbReference type="NCBI Taxonomy" id="2107694"/>
    <lineage>
        <taxon>Bacteria</taxon>
        <taxon>Bacillati</taxon>
        <taxon>Cyanobacteriota</taxon>
        <taxon>Cyanophyceae</taxon>
        <taxon>Oscillatoriophycideae</taxon>
        <taxon>Chroococcales</taxon>
        <taxon>Aphanothecaceae</taxon>
        <taxon>Aphanothece</taxon>
    </lineage>
</organism>
<proteinExistence type="predicted"/>
<evidence type="ECO:0000313" key="1">
    <source>
        <dbReference type="EMBL" id="PSF35977.1"/>
    </source>
</evidence>
<dbReference type="AlphaFoldDB" id="A0A2T1LVU8"/>
<name>A0A2T1LVU8_9CHRO</name>
<dbReference type="OrthoDB" id="5868380at2"/>
<gene>
    <name evidence="1" type="ORF">C7H19_14615</name>
</gene>
<keyword evidence="2" id="KW-1185">Reference proteome</keyword>